<dbReference type="Pfam" id="PF00100">
    <property type="entry name" value="Zona_pellucida"/>
    <property type="match status" value="1"/>
</dbReference>
<dbReference type="SMART" id="SM00241">
    <property type="entry name" value="ZP"/>
    <property type="match status" value="1"/>
</dbReference>
<reference evidence="4" key="1">
    <citation type="submission" date="2021-04" db="EMBL/GenBank/DDBJ databases">
        <authorList>
            <consortium name="Wellcome Sanger Institute Data Sharing"/>
        </authorList>
    </citation>
    <scope>NUCLEOTIDE SEQUENCE [LARGE SCALE GENOMIC DNA]</scope>
</reference>
<proteinExistence type="predicted"/>
<evidence type="ECO:0000313" key="5">
    <source>
        <dbReference type="Proteomes" id="UP000265040"/>
    </source>
</evidence>
<dbReference type="Ensembl" id="ENSATET00000023769.3">
    <property type="protein sequence ID" value="ENSATEP00000023395.3"/>
    <property type="gene ID" value="ENSATEG00000016125.3"/>
</dbReference>
<protein>
    <recommendedName>
        <fullName evidence="3">ZP domain-containing protein</fullName>
    </recommendedName>
</protein>
<evidence type="ECO:0000256" key="1">
    <source>
        <dbReference type="ARBA" id="ARBA00022729"/>
    </source>
</evidence>
<keyword evidence="5" id="KW-1185">Reference proteome</keyword>
<evidence type="ECO:0000256" key="2">
    <source>
        <dbReference type="ARBA" id="ARBA00023157"/>
    </source>
</evidence>
<accession>A0A3Q1ISJ4</accession>
<organism evidence="4 5">
    <name type="scientific">Anabas testudineus</name>
    <name type="common">Climbing perch</name>
    <name type="synonym">Anthias testudineus</name>
    <dbReference type="NCBI Taxonomy" id="64144"/>
    <lineage>
        <taxon>Eukaryota</taxon>
        <taxon>Metazoa</taxon>
        <taxon>Chordata</taxon>
        <taxon>Craniata</taxon>
        <taxon>Vertebrata</taxon>
        <taxon>Euteleostomi</taxon>
        <taxon>Actinopterygii</taxon>
        <taxon>Neopterygii</taxon>
        <taxon>Teleostei</taxon>
        <taxon>Neoteleostei</taxon>
        <taxon>Acanthomorphata</taxon>
        <taxon>Anabantaria</taxon>
        <taxon>Anabantiformes</taxon>
        <taxon>Anabantoidei</taxon>
        <taxon>Anabantidae</taxon>
        <taxon>Anabas</taxon>
    </lineage>
</organism>
<dbReference type="Gene3D" id="2.60.40.4100">
    <property type="entry name" value="Zona pellucida, ZP-C domain"/>
    <property type="match status" value="1"/>
</dbReference>
<dbReference type="PANTHER" id="PTHR14002">
    <property type="entry name" value="ENDOGLIN/TGF-BETA RECEPTOR TYPE III"/>
    <property type="match status" value="1"/>
</dbReference>
<dbReference type="InterPro" id="IPR042235">
    <property type="entry name" value="ZP-C_dom"/>
</dbReference>
<reference evidence="4" key="3">
    <citation type="submission" date="2025-09" db="UniProtKB">
        <authorList>
            <consortium name="Ensembl"/>
        </authorList>
    </citation>
    <scope>IDENTIFICATION</scope>
</reference>
<keyword evidence="1" id="KW-0732">Signal</keyword>
<dbReference type="InterPro" id="IPR055355">
    <property type="entry name" value="ZP-C"/>
</dbReference>
<dbReference type="GeneTree" id="ENSGT00940000164443"/>
<dbReference type="PANTHER" id="PTHR14002:SF10">
    <property type="entry name" value="ZONA PELLUCIDA-LIKE DOMAIN-CONTAINING PROTEIN 1-RELATED"/>
    <property type="match status" value="1"/>
</dbReference>
<name>A0A3Q1ISJ4_ANATE</name>
<dbReference type="InterPro" id="IPR001507">
    <property type="entry name" value="ZP_dom"/>
</dbReference>
<dbReference type="AlphaFoldDB" id="A0A3Q1ISJ4"/>
<dbReference type="PROSITE" id="PS51034">
    <property type="entry name" value="ZP_2"/>
    <property type="match status" value="1"/>
</dbReference>
<evidence type="ECO:0000313" key="4">
    <source>
        <dbReference type="Ensembl" id="ENSATEP00000023395.3"/>
    </source>
</evidence>
<feature type="domain" description="ZP" evidence="3">
    <location>
        <begin position="54"/>
        <end position="329"/>
    </location>
</feature>
<reference evidence="4" key="2">
    <citation type="submission" date="2025-08" db="UniProtKB">
        <authorList>
            <consortium name="Ensembl"/>
        </authorList>
    </citation>
    <scope>IDENTIFICATION</scope>
</reference>
<evidence type="ECO:0000259" key="3">
    <source>
        <dbReference type="PROSITE" id="PS51034"/>
    </source>
</evidence>
<dbReference type="Proteomes" id="UP000265040">
    <property type="component" value="Chromosome 14"/>
</dbReference>
<sequence length="368" mass="40838">MYHPAIILNACVLKGHGSAGAVTGQGTTWTNLVTFLNALSALILFLANSDIQVYCGSDTIELEILLCPIYFIGYNESTLALNAQYSNYQCKGTADWTVDPPVVRFRFAITEQAITTCSSKLTVTEEVGTGAFSDFSIVQFVNISGTVSTHDVSTGIITYQQDVMYKFSCRYPLQYLVNNTEISTTSIQLHLNNMLPSLVLLALKDRLYSSVLQIPPVGLDLKTRIYVEVKASNLTSRFRVLLDRCYATPSPFPLNLTCHDLFVGCNRDCQTIIAVNGLKQEARFSFETFRFQNQDTPISTYYIHCNTRLCVNNICPDLIQNCTNGTALRRRRSVDDKQTTTVSDTATVISGPITTRLDNGKNVNTIMS</sequence>
<keyword evidence="2" id="KW-1015">Disulfide bond</keyword>
<dbReference type="Gene3D" id="2.60.40.3210">
    <property type="entry name" value="Zona pellucida, ZP-N domain"/>
    <property type="match status" value="1"/>
</dbReference>